<protein>
    <submittedName>
        <fullName evidence="1">Uncharacterized protein</fullName>
    </submittedName>
</protein>
<evidence type="ECO:0000313" key="1">
    <source>
        <dbReference type="EMBL" id="SIQ13271.1"/>
    </source>
</evidence>
<keyword evidence="2" id="KW-1185">Reference proteome</keyword>
<dbReference type="EMBL" id="FTMI01000002">
    <property type="protein sequence ID" value="SIQ13271.1"/>
    <property type="molecule type" value="Genomic_DNA"/>
</dbReference>
<dbReference type="Proteomes" id="UP000186235">
    <property type="component" value="Unassembled WGS sequence"/>
</dbReference>
<sequence>MRVRPRTVLLVATGFAVVLLGALVVFLAVNGLDGIPD</sequence>
<dbReference type="AlphaFoldDB" id="A0A1N6Q9J7"/>
<organism evidence="1 2">
    <name type="scientific">Cellulosimicrobium aquatile</name>
    <dbReference type="NCBI Taxonomy" id="1612203"/>
    <lineage>
        <taxon>Bacteria</taxon>
        <taxon>Bacillati</taxon>
        <taxon>Actinomycetota</taxon>
        <taxon>Actinomycetes</taxon>
        <taxon>Micrococcales</taxon>
        <taxon>Promicromonosporaceae</taxon>
        <taxon>Cellulosimicrobium</taxon>
    </lineage>
</organism>
<accession>A0A1N6Q9J7</accession>
<evidence type="ECO:0000313" key="2">
    <source>
        <dbReference type="Proteomes" id="UP000186235"/>
    </source>
</evidence>
<proteinExistence type="predicted"/>
<reference evidence="2" key="1">
    <citation type="submission" date="2017-01" db="EMBL/GenBank/DDBJ databases">
        <authorList>
            <person name="Varghese N."/>
            <person name="Submissions S."/>
        </authorList>
    </citation>
    <scope>NUCLEOTIDE SEQUENCE [LARGE SCALE GENOMIC DNA]</scope>
    <source>
        <strain evidence="2">3bp</strain>
    </source>
</reference>
<name>A0A1N6Q9J7_9MICO</name>
<gene>
    <name evidence="1" type="ORF">SAMN05518682_1422</name>
</gene>